<protein>
    <submittedName>
        <fullName evidence="1">Uncharacterized protein</fullName>
    </submittedName>
</protein>
<gene>
    <name evidence="1" type="ORF">PLANPX_1956</name>
</gene>
<name>A0A5K7X6J6_9BACT</name>
<evidence type="ECO:0000313" key="1">
    <source>
        <dbReference type="EMBL" id="BBO32344.1"/>
    </source>
</evidence>
<proteinExistence type="predicted"/>
<reference evidence="2" key="1">
    <citation type="submission" date="2019-10" db="EMBL/GenBank/DDBJ databases">
        <title>Lacipirellula parvula gen. nov., sp. nov., representing a lineage of planctomycetes widespread in freshwater anoxic habitats, and description of the family Lacipirellulaceae.</title>
        <authorList>
            <person name="Dedysh S.N."/>
            <person name="Kulichevskaya I.S."/>
            <person name="Beletsky A.V."/>
            <person name="Rakitin A.L."/>
            <person name="Mardanov A.V."/>
            <person name="Ivanova A.A."/>
            <person name="Saltykova V.X."/>
            <person name="Rijpstra W.I.C."/>
            <person name="Sinninghe Damste J.S."/>
            <person name="Ravin N.V."/>
        </authorList>
    </citation>
    <scope>NUCLEOTIDE SEQUENCE [LARGE SCALE GENOMIC DNA]</scope>
    <source>
        <strain evidence="2">PX69</strain>
    </source>
</reference>
<keyword evidence="2" id="KW-1185">Reference proteome</keyword>
<dbReference type="KEGG" id="lpav:PLANPX_1956"/>
<sequence>MLRNATEVTAWRLMPPAHWQTGMPAAAPEEFQVAGDPVQLSRGAAYELQQLLATPGSYRFFAPIVEECGPPDYGVKFSFINGGDEVDVYVCFKCRALAVTRSDRTNGEADFDPSASRLVAIAQELFPGDAEIMAIRP</sequence>
<organism evidence="1 2">
    <name type="scientific">Lacipirellula parvula</name>
    <dbReference type="NCBI Taxonomy" id="2650471"/>
    <lineage>
        <taxon>Bacteria</taxon>
        <taxon>Pseudomonadati</taxon>
        <taxon>Planctomycetota</taxon>
        <taxon>Planctomycetia</taxon>
        <taxon>Pirellulales</taxon>
        <taxon>Lacipirellulaceae</taxon>
        <taxon>Lacipirellula</taxon>
    </lineage>
</organism>
<accession>A0A5K7X6J6</accession>
<dbReference type="EMBL" id="AP021861">
    <property type="protein sequence ID" value="BBO32344.1"/>
    <property type="molecule type" value="Genomic_DNA"/>
</dbReference>
<dbReference type="AlphaFoldDB" id="A0A5K7X6J6"/>
<evidence type="ECO:0000313" key="2">
    <source>
        <dbReference type="Proteomes" id="UP000326837"/>
    </source>
</evidence>
<dbReference type="Proteomes" id="UP000326837">
    <property type="component" value="Chromosome"/>
</dbReference>